<reference evidence="1 2" key="1">
    <citation type="journal article" date="2020" name="Mol. Plant">
        <title>The Chromosome-Based Rubber Tree Genome Provides New Insights into Spurge Genome Evolution and Rubber Biosynthesis.</title>
        <authorList>
            <person name="Liu J."/>
            <person name="Shi C."/>
            <person name="Shi C.C."/>
            <person name="Li W."/>
            <person name="Zhang Q.J."/>
            <person name="Zhang Y."/>
            <person name="Li K."/>
            <person name="Lu H.F."/>
            <person name="Shi C."/>
            <person name="Zhu S.T."/>
            <person name="Xiao Z.Y."/>
            <person name="Nan H."/>
            <person name="Yue Y."/>
            <person name="Zhu X.G."/>
            <person name="Wu Y."/>
            <person name="Hong X.N."/>
            <person name="Fan G.Y."/>
            <person name="Tong Y."/>
            <person name="Zhang D."/>
            <person name="Mao C.L."/>
            <person name="Liu Y.L."/>
            <person name="Hao S.J."/>
            <person name="Liu W.Q."/>
            <person name="Lv M.Q."/>
            <person name="Zhang H.B."/>
            <person name="Liu Y."/>
            <person name="Hu-Tang G.R."/>
            <person name="Wang J.P."/>
            <person name="Wang J.H."/>
            <person name="Sun Y.H."/>
            <person name="Ni S.B."/>
            <person name="Chen W.B."/>
            <person name="Zhang X.C."/>
            <person name="Jiao Y.N."/>
            <person name="Eichler E.E."/>
            <person name="Li G.H."/>
            <person name="Liu X."/>
            <person name="Gao L.Z."/>
        </authorList>
    </citation>
    <scope>NUCLEOTIDE SEQUENCE [LARGE SCALE GENOMIC DNA]</scope>
    <source>
        <strain evidence="2">cv. GT1</strain>
        <tissue evidence="1">Leaf</tissue>
    </source>
</reference>
<sequence>MVGCLGNLYESINRLGVSYMITSQIKESILKRTGSIYTIEVPIFLPSNDLPLKQYRCQNCLQNTAKEPNTYCTSCSRSIGGRNYVPPKETGFVKGVVTYMVMENLEASPMSSISSITLLNKIEIQDLSVLEERMVVLGMDEAWELLKESCRLRTFLQESFLEPWRIEDDTYAS</sequence>
<dbReference type="Pfam" id="PF05056">
    <property type="entry name" value="DUF674"/>
    <property type="match status" value="1"/>
</dbReference>
<dbReference type="PANTHER" id="PTHR33103:SF19">
    <property type="entry name" value="OS09G0544700 PROTEIN"/>
    <property type="match status" value="1"/>
</dbReference>
<keyword evidence="2" id="KW-1185">Reference proteome</keyword>
<evidence type="ECO:0000313" key="1">
    <source>
        <dbReference type="EMBL" id="KAF2289219.1"/>
    </source>
</evidence>
<proteinExistence type="predicted"/>
<dbReference type="Proteomes" id="UP000467840">
    <property type="component" value="Chromosome 8"/>
</dbReference>
<protein>
    <submittedName>
        <fullName evidence="1">Uncharacterized protein</fullName>
    </submittedName>
</protein>
<gene>
    <name evidence="1" type="ORF">GH714_029924</name>
</gene>
<dbReference type="EMBL" id="JAAGAX010000016">
    <property type="protein sequence ID" value="KAF2289219.1"/>
    <property type="molecule type" value="Genomic_DNA"/>
</dbReference>
<dbReference type="InterPro" id="IPR007750">
    <property type="entry name" value="DUF674"/>
</dbReference>
<accession>A0A6A6KP55</accession>
<dbReference type="AlphaFoldDB" id="A0A6A6KP55"/>
<name>A0A6A6KP55_HEVBR</name>
<dbReference type="PANTHER" id="PTHR33103">
    <property type="entry name" value="OS01G0153900 PROTEIN"/>
    <property type="match status" value="1"/>
</dbReference>
<organism evidence="1 2">
    <name type="scientific">Hevea brasiliensis</name>
    <name type="common">Para rubber tree</name>
    <name type="synonym">Siphonia brasiliensis</name>
    <dbReference type="NCBI Taxonomy" id="3981"/>
    <lineage>
        <taxon>Eukaryota</taxon>
        <taxon>Viridiplantae</taxon>
        <taxon>Streptophyta</taxon>
        <taxon>Embryophyta</taxon>
        <taxon>Tracheophyta</taxon>
        <taxon>Spermatophyta</taxon>
        <taxon>Magnoliopsida</taxon>
        <taxon>eudicotyledons</taxon>
        <taxon>Gunneridae</taxon>
        <taxon>Pentapetalae</taxon>
        <taxon>rosids</taxon>
        <taxon>fabids</taxon>
        <taxon>Malpighiales</taxon>
        <taxon>Euphorbiaceae</taxon>
        <taxon>Crotonoideae</taxon>
        <taxon>Micrandreae</taxon>
        <taxon>Hevea</taxon>
    </lineage>
</organism>
<evidence type="ECO:0000313" key="2">
    <source>
        <dbReference type="Proteomes" id="UP000467840"/>
    </source>
</evidence>
<comment type="caution">
    <text evidence="1">The sequence shown here is derived from an EMBL/GenBank/DDBJ whole genome shotgun (WGS) entry which is preliminary data.</text>
</comment>